<sequence length="79" mass="9229">MINRVYHYREELEWEAFIIIFDSDGDSGTLANVQDREAFRHIHYVDDSDEESDVKVVGETLKKPPDFMDLEGSEEYKAS</sequence>
<accession>A0AAW2RGT8</accession>
<proteinExistence type="predicted"/>
<evidence type="ECO:0000313" key="1">
    <source>
        <dbReference type="EMBL" id="KAL0379273.1"/>
    </source>
</evidence>
<reference evidence="1" key="1">
    <citation type="submission" date="2020-06" db="EMBL/GenBank/DDBJ databases">
        <authorList>
            <person name="Li T."/>
            <person name="Hu X."/>
            <person name="Zhang T."/>
            <person name="Song X."/>
            <person name="Zhang H."/>
            <person name="Dai N."/>
            <person name="Sheng W."/>
            <person name="Hou X."/>
            <person name="Wei L."/>
        </authorList>
    </citation>
    <scope>NUCLEOTIDE SEQUENCE</scope>
    <source>
        <strain evidence="1">G02</strain>
        <tissue evidence="1">Leaf</tissue>
    </source>
</reference>
<organism evidence="1">
    <name type="scientific">Sesamum radiatum</name>
    <name type="common">Black benniseed</name>
    <dbReference type="NCBI Taxonomy" id="300843"/>
    <lineage>
        <taxon>Eukaryota</taxon>
        <taxon>Viridiplantae</taxon>
        <taxon>Streptophyta</taxon>
        <taxon>Embryophyta</taxon>
        <taxon>Tracheophyta</taxon>
        <taxon>Spermatophyta</taxon>
        <taxon>Magnoliopsida</taxon>
        <taxon>eudicotyledons</taxon>
        <taxon>Gunneridae</taxon>
        <taxon>Pentapetalae</taxon>
        <taxon>asterids</taxon>
        <taxon>lamiids</taxon>
        <taxon>Lamiales</taxon>
        <taxon>Pedaliaceae</taxon>
        <taxon>Sesamum</taxon>
    </lineage>
</organism>
<reference evidence="1" key="2">
    <citation type="journal article" date="2024" name="Plant">
        <title>Genomic evolution and insights into agronomic trait innovations of Sesamum species.</title>
        <authorList>
            <person name="Miao H."/>
            <person name="Wang L."/>
            <person name="Qu L."/>
            <person name="Liu H."/>
            <person name="Sun Y."/>
            <person name="Le M."/>
            <person name="Wang Q."/>
            <person name="Wei S."/>
            <person name="Zheng Y."/>
            <person name="Lin W."/>
            <person name="Duan Y."/>
            <person name="Cao H."/>
            <person name="Xiong S."/>
            <person name="Wang X."/>
            <person name="Wei L."/>
            <person name="Li C."/>
            <person name="Ma Q."/>
            <person name="Ju M."/>
            <person name="Zhao R."/>
            <person name="Li G."/>
            <person name="Mu C."/>
            <person name="Tian Q."/>
            <person name="Mei H."/>
            <person name="Zhang T."/>
            <person name="Gao T."/>
            <person name="Zhang H."/>
        </authorList>
    </citation>
    <scope>NUCLEOTIDE SEQUENCE</scope>
    <source>
        <strain evidence="1">G02</strain>
    </source>
</reference>
<protein>
    <submittedName>
        <fullName evidence="1">Uncharacterized protein</fullName>
    </submittedName>
</protein>
<name>A0AAW2RGT8_SESRA</name>
<gene>
    <name evidence="1" type="ORF">Sradi_3232800</name>
</gene>
<dbReference type="AlphaFoldDB" id="A0AAW2RGT8"/>
<dbReference type="EMBL" id="JACGWJ010000013">
    <property type="protein sequence ID" value="KAL0379273.1"/>
    <property type="molecule type" value="Genomic_DNA"/>
</dbReference>
<comment type="caution">
    <text evidence="1">The sequence shown here is derived from an EMBL/GenBank/DDBJ whole genome shotgun (WGS) entry which is preliminary data.</text>
</comment>